<comment type="caution">
    <text evidence="2">The sequence shown here is derived from an EMBL/GenBank/DDBJ whole genome shotgun (WGS) entry which is preliminary data.</text>
</comment>
<keyword evidence="1" id="KW-0472">Membrane</keyword>
<dbReference type="Proteomes" id="UP000712673">
    <property type="component" value="Unassembled WGS sequence"/>
</dbReference>
<proteinExistence type="predicted"/>
<keyword evidence="1" id="KW-0812">Transmembrane</keyword>
<dbReference type="EMBL" id="VGLS01000590">
    <property type="protein sequence ID" value="MBM3225483.1"/>
    <property type="molecule type" value="Genomic_DNA"/>
</dbReference>
<gene>
    <name evidence="2" type="ORF">FJZ47_17010</name>
</gene>
<sequence>MASAHVLGWSAMARWQALPLEHQLYWLLRLGVIGCFIGHGAYGFLTKEAWVPFFAVVGIDRTWAYRLMPWVGAMDVGLGVLMMVIPMRSVMLHLAIWGLWTAALRPLSGDTVWECVERAGNYGVPLAFLILAGTPRALRHWFAPVRPSSLAPLTLGRARLLQGILRCTTCLLLFGHGALGALHTKPELTAHYASLGLQNVVVGSFTVTQVVGGLEMLWAIVVCIAPLPSLLIGICLWKMGTEALFMTSGALPFEWIERAGSYIAPLALSLLSWTKSRWGDI</sequence>
<evidence type="ECO:0000256" key="1">
    <source>
        <dbReference type="SAM" id="Phobius"/>
    </source>
</evidence>
<feature type="transmembrane region" description="Helical" evidence="1">
    <location>
        <begin position="216"/>
        <end position="237"/>
    </location>
</feature>
<organism evidence="2 3">
    <name type="scientific">Tectimicrobiota bacterium</name>
    <dbReference type="NCBI Taxonomy" id="2528274"/>
    <lineage>
        <taxon>Bacteria</taxon>
        <taxon>Pseudomonadati</taxon>
        <taxon>Nitrospinota/Tectimicrobiota group</taxon>
        <taxon>Candidatus Tectimicrobiota</taxon>
    </lineage>
</organism>
<keyword evidence="1" id="KW-1133">Transmembrane helix</keyword>
<accession>A0A937W238</accession>
<evidence type="ECO:0000313" key="3">
    <source>
        <dbReference type="Proteomes" id="UP000712673"/>
    </source>
</evidence>
<reference evidence="2" key="1">
    <citation type="submission" date="2019-03" db="EMBL/GenBank/DDBJ databases">
        <title>Lake Tanganyika Metagenome-Assembled Genomes (MAGs).</title>
        <authorList>
            <person name="Tran P."/>
        </authorList>
    </citation>
    <scope>NUCLEOTIDE SEQUENCE</scope>
    <source>
        <strain evidence="2">K_DeepCast_65m_m2_066</strain>
    </source>
</reference>
<name>A0A937W238_UNCTE</name>
<evidence type="ECO:0000313" key="2">
    <source>
        <dbReference type="EMBL" id="MBM3225483.1"/>
    </source>
</evidence>
<dbReference type="AlphaFoldDB" id="A0A937W238"/>
<protein>
    <submittedName>
        <fullName evidence="2">Uncharacterized protein</fullName>
    </submittedName>
</protein>
<feature type="transmembrane region" description="Helical" evidence="1">
    <location>
        <begin position="24"/>
        <end position="44"/>
    </location>
</feature>